<feature type="compositionally biased region" description="Low complexity" evidence="1">
    <location>
        <begin position="42"/>
        <end position="53"/>
    </location>
</feature>
<keyword evidence="3" id="KW-1185">Reference proteome</keyword>
<accession>A0A2Z7A1N8</accession>
<dbReference type="Proteomes" id="UP000250235">
    <property type="component" value="Unassembled WGS sequence"/>
</dbReference>
<sequence length="142" mass="15033">MRHRRTTTLASGAAMRVHWPASSARQRNDCAGRRPVKRDNRASSLASKRAAALPTSRNVSANAILPARSGARSGARPGAQRRSSGARRTGHDARRARKLRLSLARHARGQRASSAGDGGRRGASVCSGVGRSMCDDISAVLI</sequence>
<gene>
    <name evidence="2" type="ORF">F511_45982</name>
</gene>
<evidence type="ECO:0000313" key="3">
    <source>
        <dbReference type="Proteomes" id="UP000250235"/>
    </source>
</evidence>
<dbReference type="EMBL" id="KV077450">
    <property type="protein sequence ID" value="KZU33505.1"/>
    <property type="molecule type" value="Genomic_DNA"/>
</dbReference>
<dbReference type="AlphaFoldDB" id="A0A2Z7A1N8"/>
<name>A0A2Z7A1N8_9LAMI</name>
<evidence type="ECO:0000256" key="1">
    <source>
        <dbReference type="SAM" id="MobiDB-lite"/>
    </source>
</evidence>
<feature type="compositionally biased region" description="Basic and acidic residues" evidence="1">
    <location>
        <begin position="26"/>
        <end position="41"/>
    </location>
</feature>
<proteinExistence type="predicted"/>
<protein>
    <submittedName>
        <fullName evidence="2">Uncharacterized protein</fullName>
    </submittedName>
</protein>
<evidence type="ECO:0000313" key="2">
    <source>
        <dbReference type="EMBL" id="KZU33505.1"/>
    </source>
</evidence>
<feature type="region of interest" description="Disordered" evidence="1">
    <location>
        <begin position="19"/>
        <end position="125"/>
    </location>
</feature>
<organism evidence="2 3">
    <name type="scientific">Dorcoceras hygrometricum</name>
    <dbReference type="NCBI Taxonomy" id="472368"/>
    <lineage>
        <taxon>Eukaryota</taxon>
        <taxon>Viridiplantae</taxon>
        <taxon>Streptophyta</taxon>
        <taxon>Embryophyta</taxon>
        <taxon>Tracheophyta</taxon>
        <taxon>Spermatophyta</taxon>
        <taxon>Magnoliopsida</taxon>
        <taxon>eudicotyledons</taxon>
        <taxon>Gunneridae</taxon>
        <taxon>Pentapetalae</taxon>
        <taxon>asterids</taxon>
        <taxon>lamiids</taxon>
        <taxon>Lamiales</taxon>
        <taxon>Gesneriaceae</taxon>
        <taxon>Didymocarpoideae</taxon>
        <taxon>Trichosporeae</taxon>
        <taxon>Loxocarpinae</taxon>
        <taxon>Dorcoceras</taxon>
    </lineage>
</organism>
<feature type="compositionally biased region" description="Basic residues" evidence="1">
    <location>
        <begin position="94"/>
        <end position="109"/>
    </location>
</feature>
<reference evidence="2 3" key="1">
    <citation type="journal article" date="2015" name="Proc. Natl. Acad. Sci. U.S.A.">
        <title>The resurrection genome of Boea hygrometrica: A blueprint for survival of dehydration.</title>
        <authorList>
            <person name="Xiao L."/>
            <person name="Yang G."/>
            <person name="Zhang L."/>
            <person name="Yang X."/>
            <person name="Zhao S."/>
            <person name="Ji Z."/>
            <person name="Zhou Q."/>
            <person name="Hu M."/>
            <person name="Wang Y."/>
            <person name="Chen M."/>
            <person name="Xu Y."/>
            <person name="Jin H."/>
            <person name="Xiao X."/>
            <person name="Hu G."/>
            <person name="Bao F."/>
            <person name="Hu Y."/>
            <person name="Wan P."/>
            <person name="Li L."/>
            <person name="Deng X."/>
            <person name="Kuang T."/>
            <person name="Xiang C."/>
            <person name="Zhu J.K."/>
            <person name="Oliver M.J."/>
            <person name="He Y."/>
        </authorList>
    </citation>
    <scope>NUCLEOTIDE SEQUENCE [LARGE SCALE GENOMIC DNA]</scope>
    <source>
        <strain evidence="3">cv. XS01</strain>
    </source>
</reference>